<dbReference type="GO" id="GO:0003700">
    <property type="term" value="F:DNA-binding transcription factor activity"/>
    <property type="evidence" value="ECO:0007669"/>
    <property type="project" value="InterPro"/>
</dbReference>
<dbReference type="FunFam" id="1.10.10.10:FF:000001">
    <property type="entry name" value="LysR family transcriptional regulator"/>
    <property type="match status" value="1"/>
</dbReference>
<protein>
    <submittedName>
        <fullName evidence="6">LysR family transcriptional regulator</fullName>
    </submittedName>
</protein>
<reference evidence="6 7" key="1">
    <citation type="submission" date="2017-05" db="EMBL/GenBank/DDBJ databases">
        <title>Vagococcus spp. assemblies.</title>
        <authorList>
            <person name="Gulvik C.A."/>
        </authorList>
    </citation>
    <scope>NUCLEOTIDE SEQUENCE [LARGE SCALE GENOMIC DNA]</scope>
    <source>
        <strain evidence="6 7">DSM 24756</strain>
    </source>
</reference>
<dbReference type="SUPFAM" id="SSF53850">
    <property type="entry name" value="Periplasmic binding protein-like II"/>
    <property type="match status" value="1"/>
</dbReference>
<dbReference type="PANTHER" id="PTHR30346">
    <property type="entry name" value="TRANSCRIPTIONAL DUAL REGULATOR HCAR-RELATED"/>
    <property type="match status" value="1"/>
</dbReference>
<dbReference type="RefSeq" id="WP_126824304.1">
    <property type="nucleotide sequence ID" value="NZ_JBHLWU010000002.1"/>
</dbReference>
<dbReference type="SUPFAM" id="SSF46785">
    <property type="entry name" value="Winged helix' DNA-binding domain"/>
    <property type="match status" value="1"/>
</dbReference>
<dbReference type="PRINTS" id="PR00039">
    <property type="entry name" value="HTHLYSR"/>
</dbReference>
<keyword evidence="7" id="KW-1185">Reference proteome</keyword>
<feature type="domain" description="HTH lysR-type" evidence="5">
    <location>
        <begin position="1"/>
        <end position="58"/>
    </location>
</feature>
<evidence type="ECO:0000313" key="7">
    <source>
        <dbReference type="Proteomes" id="UP000288669"/>
    </source>
</evidence>
<dbReference type="InterPro" id="IPR036388">
    <property type="entry name" value="WH-like_DNA-bd_sf"/>
</dbReference>
<evidence type="ECO:0000313" key="6">
    <source>
        <dbReference type="EMBL" id="RSU07011.1"/>
    </source>
</evidence>
<keyword evidence="2" id="KW-0805">Transcription regulation</keyword>
<evidence type="ECO:0000256" key="1">
    <source>
        <dbReference type="ARBA" id="ARBA00009437"/>
    </source>
</evidence>
<name>A0A430AGI8_9ENTE</name>
<evidence type="ECO:0000256" key="3">
    <source>
        <dbReference type="ARBA" id="ARBA00023125"/>
    </source>
</evidence>
<dbReference type="OrthoDB" id="9803735at2"/>
<evidence type="ECO:0000256" key="4">
    <source>
        <dbReference type="ARBA" id="ARBA00023163"/>
    </source>
</evidence>
<dbReference type="GO" id="GO:0003677">
    <property type="term" value="F:DNA binding"/>
    <property type="evidence" value="ECO:0007669"/>
    <property type="project" value="UniProtKB-KW"/>
</dbReference>
<proteinExistence type="inferred from homology"/>
<dbReference type="Gene3D" id="3.40.190.10">
    <property type="entry name" value="Periplasmic binding protein-like II"/>
    <property type="match status" value="2"/>
</dbReference>
<dbReference type="PANTHER" id="PTHR30346:SF0">
    <property type="entry name" value="HCA OPERON TRANSCRIPTIONAL ACTIVATOR HCAR"/>
    <property type="match status" value="1"/>
</dbReference>
<dbReference type="Proteomes" id="UP000288669">
    <property type="component" value="Unassembled WGS sequence"/>
</dbReference>
<dbReference type="InterPro" id="IPR036390">
    <property type="entry name" value="WH_DNA-bd_sf"/>
</dbReference>
<keyword evidence="3" id="KW-0238">DNA-binding</keyword>
<evidence type="ECO:0000256" key="2">
    <source>
        <dbReference type="ARBA" id="ARBA00023015"/>
    </source>
</evidence>
<gene>
    <name evidence="6" type="ORF">CBF30_07050</name>
</gene>
<dbReference type="Pfam" id="PF03466">
    <property type="entry name" value="LysR_substrate"/>
    <property type="match status" value="1"/>
</dbReference>
<dbReference type="InterPro" id="IPR000847">
    <property type="entry name" value="LysR_HTH_N"/>
</dbReference>
<dbReference type="GO" id="GO:0032993">
    <property type="term" value="C:protein-DNA complex"/>
    <property type="evidence" value="ECO:0007669"/>
    <property type="project" value="TreeGrafter"/>
</dbReference>
<dbReference type="EMBL" id="NGJZ01000002">
    <property type="protein sequence ID" value="RSU07011.1"/>
    <property type="molecule type" value="Genomic_DNA"/>
</dbReference>
<dbReference type="AlphaFoldDB" id="A0A430AGI8"/>
<evidence type="ECO:0000259" key="5">
    <source>
        <dbReference type="PROSITE" id="PS50931"/>
    </source>
</evidence>
<dbReference type="Pfam" id="PF00126">
    <property type="entry name" value="HTH_1"/>
    <property type="match status" value="1"/>
</dbReference>
<comment type="similarity">
    <text evidence="1">Belongs to the LysR transcriptional regulatory family.</text>
</comment>
<comment type="caution">
    <text evidence="6">The sequence shown here is derived from an EMBL/GenBank/DDBJ whole genome shotgun (WGS) entry which is preliminary data.</text>
</comment>
<dbReference type="InterPro" id="IPR005119">
    <property type="entry name" value="LysR_subst-bd"/>
</dbReference>
<keyword evidence="4" id="KW-0804">Transcription</keyword>
<dbReference type="PROSITE" id="PS50931">
    <property type="entry name" value="HTH_LYSR"/>
    <property type="match status" value="1"/>
</dbReference>
<sequence>MKLQQLRYMIAVVQSGSFNQAAKRLFISQSSLSSAIKELENETGIELFIRTNKGISLTTDGAEFLGYARQVVEQTELLEQRYLNKKPARQLFSVSTQHYAFSVDAFVSLIRKTDADEYDFALRETKTHEIFEDVKTQRSEIGILYKYSYNEKVVDKFVKENHLKFSPLFEAKPHVFVSTKHPLVKQAKVSVNMEELKEYPYLLFDQGEFNSFYFSEEILSTVARKKSLHVSDRATLFNLLIGLNGYTISTGVIGTDLNGTDIVALPLNVEETICVGWISSANRQLSRLGKLYIEELQKVLEAYDVVTLFE</sequence>
<organism evidence="6 7">
    <name type="scientific">Vagococcus entomophilus</name>
    <dbReference type="NCBI Taxonomy" id="1160095"/>
    <lineage>
        <taxon>Bacteria</taxon>
        <taxon>Bacillati</taxon>
        <taxon>Bacillota</taxon>
        <taxon>Bacilli</taxon>
        <taxon>Lactobacillales</taxon>
        <taxon>Enterococcaceae</taxon>
        <taxon>Vagococcus</taxon>
    </lineage>
</organism>
<dbReference type="Gene3D" id="1.10.10.10">
    <property type="entry name" value="Winged helix-like DNA-binding domain superfamily/Winged helix DNA-binding domain"/>
    <property type="match status" value="1"/>
</dbReference>
<accession>A0A430AGI8</accession>